<sequence>MRWYKFISAILHPIVMPTVGVLLFFILSEVKITREQQLAVLSMVFISTYIIPILLLIFLRAIGVIETYQVKTIPERKIPILFMTGLFFFVGKSLMSTSVTREFSYLFYGTSLSLTLVYFIFLFKEKTSLHLLSMGNAVGYFLLFQQSHNISILPVILVLIILSGLLASSRLYLKAHTPREVYMGFFIGVISQFLVFWVL</sequence>
<comment type="caution">
    <text evidence="2">The sequence shown here is derived from an EMBL/GenBank/DDBJ whole genome shotgun (WGS) entry which is preliminary data.</text>
</comment>
<dbReference type="Gene3D" id="1.20.144.10">
    <property type="entry name" value="Phosphatidic acid phosphatase type 2/haloperoxidase"/>
    <property type="match status" value="1"/>
</dbReference>
<evidence type="ECO:0000313" key="2">
    <source>
        <dbReference type="EMBL" id="TYQ00117.1"/>
    </source>
</evidence>
<evidence type="ECO:0000256" key="1">
    <source>
        <dbReference type="SAM" id="Phobius"/>
    </source>
</evidence>
<evidence type="ECO:0000313" key="3">
    <source>
        <dbReference type="Proteomes" id="UP000323136"/>
    </source>
</evidence>
<dbReference type="Proteomes" id="UP000323136">
    <property type="component" value="Unassembled WGS sequence"/>
</dbReference>
<dbReference type="EMBL" id="VNIA01000001">
    <property type="protein sequence ID" value="TYQ00117.1"/>
    <property type="molecule type" value="Genomic_DNA"/>
</dbReference>
<accession>A0A5S5DYK2</accession>
<feature type="transmembrane region" description="Helical" evidence="1">
    <location>
        <begin position="80"/>
        <end position="99"/>
    </location>
</feature>
<feature type="transmembrane region" description="Helical" evidence="1">
    <location>
        <begin position="7"/>
        <end position="27"/>
    </location>
</feature>
<gene>
    <name evidence="2" type="ORF">C7447_101726</name>
</gene>
<name>A0A5S5DYK2_9FLAO</name>
<feature type="transmembrane region" description="Helical" evidence="1">
    <location>
        <begin position="152"/>
        <end position="173"/>
    </location>
</feature>
<reference evidence="2 3" key="1">
    <citation type="submission" date="2019-07" db="EMBL/GenBank/DDBJ databases">
        <title>Genomic Encyclopedia of Type Strains, Phase IV (KMG-IV): sequencing the most valuable type-strain genomes for metagenomic binning, comparative biology and taxonomic classification.</title>
        <authorList>
            <person name="Goeker M."/>
        </authorList>
    </citation>
    <scope>NUCLEOTIDE SEQUENCE [LARGE SCALE GENOMIC DNA]</scope>
    <source>
        <strain evidence="2 3">DSM 18961</strain>
    </source>
</reference>
<dbReference type="AlphaFoldDB" id="A0A5S5DYK2"/>
<evidence type="ECO:0008006" key="4">
    <source>
        <dbReference type="Google" id="ProtNLM"/>
    </source>
</evidence>
<feature type="transmembrane region" description="Helical" evidence="1">
    <location>
        <begin position="105"/>
        <end position="122"/>
    </location>
</feature>
<dbReference type="OrthoDB" id="9786064at2"/>
<keyword evidence="3" id="KW-1185">Reference proteome</keyword>
<keyword evidence="1" id="KW-1133">Transmembrane helix</keyword>
<feature type="transmembrane region" description="Helical" evidence="1">
    <location>
        <begin position="180"/>
        <end position="198"/>
    </location>
</feature>
<feature type="transmembrane region" description="Helical" evidence="1">
    <location>
        <begin position="39"/>
        <end position="59"/>
    </location>
</feature>
<protein>
    <recommendedName>
        <fullName evidence="4">PAP2 superfamily protein</fullName>
    </recommendedName>
</protein>
<organism evidence="2 3">
    <name type="scientific">Tenacibaculum adriaticum</name>
    <dbReference type="NCBI Taxonomy" id="413713"/>
    <lineage>
        <taxon>Bacteria</taxon>
        <taxon>Pseudomonadati</taxon>
        <taxon>Bacteroidota</taxon>
        <taxon>Flavobacteriia</taxon>
        <taxon>Flavobacteriales</taxon>
        <taxon>Flavobacteriaceae</taxon>
        <taxon>Tenacibaculum</taxon>
    </lineage>
</organism>
<keyword evidence="1" id="KW-0812">Transmembrane</keyword>
<proteinExistence type="predicted"/>
<dbReference type="RefSeq" id="WP_148868820.1">
    <property type="nucleotide sequence ID" value="NZ_VNIA01000001.1"/>
</dbReference>
<keyword evidence="1" id="KW-0472">Membrane</keyword>